<evidence type="ECO:0000313" key="1">
    <source>
        <dbReference type="EMBL" id="KAF2756108.1"/>
    </source>
</evidence>
<dbReference type="OrthoDB" id="10650288at2759"/>
<sequence>MPLLQVSITDTLYISNRYISSHIRATKREPRQEFLKPRTEHPFTPLIPSILRPMPPLQILLLTSLWASAVLAVITPTQTLHTTTLPQHRRALDYDGYARIAASSCSCGDDDSSGSSSSICKRRLAARTDVGLDAVVAAGPDEDLTTAGLSTCMGIVVTGTAKAGGARVRTHFMAHLGMGDGVDEIFGVLEDLVKNSADGLQDLKSYATVARLTRENVRGVMEEDLGEGEDRVDEEDVEGFMAYLQELYVELCRKLDGLAVIAGIGFHDPSQWNTMDSLHDGTVRVNGKVL</sequence>
<keyword evidence="2" id="KW-1185">Reference proteome</keyword>
<dbReference type="Proteomes" id="UP000799437">
    <property type="component" value="Unassembled WGS sequence"/>
</dbReference>
<dbReference type="AlphaFoldDB" id="A0A6A6VZL0"/>
<name>A0A6A6VZL0_9PEZI</name>
<evidence type="ECO:0000313" key="2">
    <source>
        <dbReference type="Proteomes" id="UP000799437"/>
    </source>
</evidence>
<dbReference type="EMBL" id="ML996576">
    <property type="protein sequence ID" value="KAF2756108.1"/>
    <property type="molecule type" value="Genomic_DNA"/>
</dbReference>
<protein>
    <submittedName>
        <fullName evidence="1">Uncharacterized protein</fullName>
    </submittedName>
</protein>
<dbReference type="GeneID" id="54488333"/>
<organism evidence="1 2">
    <name type="scientific">Pseudovirgaria hyperparasitica</name>
    <dbReference type="NCBI Taxonomy" id="470096"/>
    <lineage>
        <taxon>Eukaryota</taxon>
        <taxon>Fungi</taxon>
        <taxon>Dikarya</taxon>
        <taxon>Ascomycota</taxon>
        <taxon>Pezizomycotina</taxon>
        <taxon>Dothideomycetes</taxon>
        <taxon>Dothideomycetes incertae sedis</taxon>
        <taxon>Acrospermales</taxon>
        <taxon>Acrospermaceae</taxon>
        <taxon>Pseudovirgaria</taxon>
    </lineage>
</organism>
<accession>A0A6A6VZL0</accession>
<proteinExistence type="predicted"/>
<gene>
    <name evidence="1" type="ORF">EJ05DRAFT_502574</name>
</gene>
<reference evidence="1" key="1">
    <citation type="journal article" date="2020" name="Stud. Mycol.">
        <title>101 Dothideomycetes genomes: a test case for predicting lifestyles and emergence of pathogens.</title>
        <authorList>
            <person name="Haridas S."/>
            <person name="Albert R."/>
            <person name="Binder M."/>
            <person name="Bloem J."/>
            <person name="Labutti K."/>
            <person name="Salamov A."/>
            <person name="Andreopoulos B."/>
            <person name="Baker S."/>
            <person name="Barry K."/>
            <person name="Bills G."/>
            <person name="Bluhm B."/>
            <person name="Cannon C."/>
            <person name="Castanera R."/>
            <person name="Culley D."/>
            <person name="Daum C."/>
            <person name="Ezra D."/>
            <person name="Gonzalez J."/>
            <person name="Henrissat B."/>
            <person name="Kuo A."/>
            <person name="Liang C."/>
            <person name="Lipzen A."/>
            <person name="Lutzoni F."/>
            <person name="Magnuson J."/>
            <person name="Mondo S."/>
            <person name="Nolan M."/>
            <person name="Ohm R."/>
            <person name="Pangilinan J."/>
            <person name="Park H.-J."/>
            <person name="Ramirez L."/>
            <person name="Alfaro M."/>
            <person name="Sun H."/>
            <person name="Tritt A."/>
            <person name="Yoshinaga Y."/>
            <person name="Zwiers L.-H."/>
            <person name="Turgeon B."/>
            <person name="Goodwin S."/>
            <person name="Spatafora J."/>
            <person name="Crous P."/>
            <person name="Grigoriev I."/>
        </authorList>
    </citation>
    <scope>NUCLEOTIDE SEQUENCE</scope>
    <source>
        <strain evidence="1">CBS 121739</strain>
    </source>
</reference>
<dbReference type="RefSeq" id="XP_033598559.1">
    <property type="nucleotide sequence ID" value="XM_033747279.1"/>
</dbReference>